<protein>
    <recommendedName>
        <fullName evidence="3">Prevent-host-death family protein</fullName>
    </recommendedName>
</protein>
<accession>A0A223SAY4</accession>
<sequence length="83" mass="8737">MSGLPIEEVSEYLTEIVKVPEVVYITGVNGHRLAAIVPLDVAAVGESVIEALEDAADIAAAQAAREEPGERIPADQLWAELGV</sequence>
<name>A0A223SAY4_9ACTN</name>
<reference evidence="1 2" key="1">
    <citation type="submission" date="2017-08" db="EMBL/GenBank/DDBJ databases">
        <title>The complete genome sequence of Nocardiopsis gilva YIM 90087.</title>
        <authorList>
            <person name="Yin M."/>
            <person name="Tang S."/>
        </authorList>
    </citation>
    <scope>NUCLEOTIDE SEQUENCE [LARGE SCALE GENOMIC DNA]</scope>
    <source>
        <strain evidence="1 2">YIM 90087</strain>
    </source>
</reference>
<dbReference type="AlphaFoldDB" id="A0A223SAY4"/>
<dbReference type="RefSeq" id="WP_017620335.1">
    <property type="nucleotide sequence ID" value="NZ_ANBG01000310.1"/>
</dbReference>
<evidence type="ECO:0000313" key="1">
    <source>
        <dbReference type="EMBL" id="ASU85179.1"/>
    </source>
</evidence>
<organism evidence="1 2">
    <name type="scientific">Nocardiopsis gilva YIM 90087</name>
    <dbReference type="NCBI Taxonomy" id="1235441"/>
    <lineage>
        <taxon>Bacteria</taxon>
        <taxon>Bacillati</taxon>
        <taxon>Actinomycetota</taxon>
        <taxon>Actinomycetes</taxon>
        <taxon>Streptosporangiales</taxon>
        <taxon>Nocardiopsidaceae</taxon>
        <taxon>Nocardiopsis</taxon>
    </lineage>
</organism>
<dbReference type="Proteomes" id="UP000215005">
    <property type="component" value="Chromosome"/>
</dbReference>
<evidence type="ECO:0000313" key="2">
    <source>
        <dbReference type="Proteomes" id="UP000215005"/>
    </source>
</evidence>
<gene>
    <name evidence="1" type="ORF">CDO52_22415</name>
</gene>
<proteinExistence type="predicted"/>
<dbReference type="KEGG" id="ngv:CDO52_22415"/>
<dbReference type="EMBL" id="CP022753">
    <property type="protein sequence ID" value="ASU85179.1"/>
    <property type="molecule type" value="Genomic_DNA"/>
</dbReference>
<keyword evidence="2" id="KW-1185">Reference proteome</keyword>
<evidence type="ECO:0008006" key="3">
    <source>
        <dbReference type="Google" id="ProtNLM"/>
    </source>
</evidence>